<sequence>MLSPYAFCKTGIVRWTSPLHK</sequence>
<reference evidence="1" key="1">
    <citation type="submission" date="2008-12" db="EMBL/GenBank/DDBJ databases">
        <title>Medicago truncatula full length cdna cloning project.</title>
        <authorList>
            <person name="Moskal W."/>
            <person name="Chan A."/>
            <person name="Cheung F."/>
            <person name="Xiao Y."/>
            <person name="Town C.D."/>
        </authorList>
    </citation>
    <scope>NUCLEOTIDE SEQUENCE</scope>
</reference>
<name>B7FFJ9_MEDTR</name>
<protein>
    <submittedName>
        <fullName evidence="1">Uncharacterized protein</fullName>
    </submittedName>
</protein>
<evidence type="ECO:0000313" key="1">
    <source>
        <dbReference type="EMBL" id="ACJ83412.1"/>
    </source>
</evidence>
<dbReference type="EMBL" id="BT050743">
    <property type="protein sequence ID" value="ACJ83412.1"/>
    <property type="molecule type" value="mRNA"/>
</dbReference>
<dbReference type="EMBL" id="BT147348">
    <property type="protein sequence ID" value="AFK47142.1"/>
    <property type="molecule type" value="mRNA"/>
</dbReference>
<evidence type="ECO:0000313" key="2">
    <source>
        <dbReference type="EMBL" id="AFK47142.1"/>
    </source>
</evidence>
<accession>B7FFJ9</accession>
<proteinExistence type="evidence at transcript level"/>
<reference evidence="2" key="2">
    <citation type="submission" date="2012-05" db="EMBL/GenBank/DDBJ databases">
        <authorList>
            <person name="Krishnakumar V."/>
            <person name="Cheung F."/>
            <person name="Xiao Y."/>
            <person name="Chan A."/>
            <person name="Moskal W.A."/>
            <person name="Town C.D."/>
        </authorList>
    </citation>
    <scope>NUCLEOTIDE SEQUENCE</scope>
</reference>
<organism evidence="1">
    <name type="scientific">Medicago truncatula</name>
    <name type="common">Barrel medic</name>
    <name type="synonym">Medicago tribuloides</name>
    <dbReference type="NCBI Taxonomy" id="3880"/>
    <lineage>
        <taxon>Eukaryota</taxon>
        <taxon>Viridiplantae</taxon>
        <taxon>Streptophyta</taxon>
        <taxon>Embryophyta</taxon>
        <taxon>Tracheophyta</taxon>
        <taxon>Spermatophyta</taxon>
        <taxon>Magnoliopsida</taxon>
        <taxon>eudicotyledons</taxon>
        <taxon>Gunneridae</taxon>
        <taxon>Pentapetalae</taxon>
        <taxon>rosids</taxon>
        <taxon>fabids</taxon>
        <taxon>Fabales</taxon>
        <taxon>Fabaceae</taxon>
        <taxon>Papilionoideae</taxon>
        <taxon>50 kb inversion clade</taxon>
        <taxon>NPAAA clade</taxon>
        <taxon>Hologalegina</taxon>
        <taxon>IRL clade</taxon>
        <taxon>Trifolieae</taxon>
        <taxon>Medicago</taxon>
    </lineage>
</organism>
<dbReference type="AlphaFoldDB" id="B7FFJ9"/>